<keyword evidence="3" id="KW-0648">Protein biosynthesis</keyword>
<dbReference type="InterPro" id="IPR036390">
    <property type="entry name" value="WH_DNA-bd_sf"/>
</dbReference>
<reference evidence="5 7" key="2">
    <citation type="journal article" date="2014" name="BMC Genomics">
        <title>An improved genome release (version Mt4.0) for the model legume Medicago truncatula.</title>
        <authorList>
            <person name="Tang H."/>
            <person name="Krishnakumar V."/>
            <person name="Bidwell S."/>
            <person name="Rosen B."/>
            <person name="Chan A."/>
            <person name="Zhou S."/>
            <person name="Gentzbittel L."/>
            <person name="Childs K.L."/>
            <person name="Yandell M."/>
            <person name="Gundlach H."/>
            <person name="Mayer K.F."/>
            <person name="Schwartz D.C."/>
            <person name="Town C.D."/>
        </authorList>
    </citation>
    <scope>GENOME REANNOTATION</scope>
    <source>
        <strain evidence="6 7">cv. Jemalong A17</strain>
    </source>
</reference>
<dbReference type="SUPFAM" id="SSF46785">
    <property type="entry name" value="Winged helix' DNA-binding domain"/>
    <property type="match status" value="1"/>
</dbReference>
<dbReference type="Pfam" id="PF05470">
    <property type="entry name" value="eIF-3c_N"/>
    <property type="match status" value="1"/>
</dbReference>
<keyword evidence="7" id="KW-1185">Reference proteome</keyword>
<evidence type="ECO:0000313" key="5">
    <source>
        <dbReference type="EMBL" id="AES65779.1"/>
    </source>
</evidence>
<evidence type="ECO:0000256" key="2">
    <source>
        <dbReference type="ARBA" id="ARBA00022540"/>
    </source>
</evidence>
<dbReference type="HOGENOM" id="CLU_051730_0_0_1"/>
<dbReference type="EMBL" id="CM001218">
    <property type="protein sequence ID" value="AES65779.1"/>
    <property type="molecule type" value="Genomic_DNA"/>
</dbReference>
<dbReference type="PROSITE" id="PS50250">
    <property type="entry name" value="PCI"/>
    <property type="match status" value="1"/>
</dbReference>
<reference evidence="5 7" key="1">
    <citation type="journal article" date="2011" name="Nature">
        <title>The Medicago genome provides insight into the evolution of rhizobial symbioses.</title>
        <authorList>
            <person name="Young N.D."/>
            <person name="Debelle F."/>
            <person name="Oldroyd G.E."/>
            <person name="Geurts R."/>
            <person name="Cannon S.B."/>
            <person name="Udvardi M.K."/>
            <person name="Benedito V.A."/>
            <person name="Mayer K.F."/>
            <person name="Gouzy J."/>
            <person name="Schoof H."/>
            <person name="Van de Peer Y."/>
            <person name="Proost S."/>
            <person name="Cook D.R."/>
            <person name="Meyers B.C."/>
            <person name="Spannagl M."/>
            <person name="Cheung F."/>
            <person name="De Mita S."/>
            <person name="Krishnakumar V."/>
            <person name="Gundlach H."/>
            <person name="Zhou S."/>
            <person name="Mudge J."/>
            <person name="Bharti A.K."/>
            <person name="Murray J.D."/>
            <person name="Naoumkina M.A."/>
            <person name="Rosen B."/>
            <person name="Silverstein K.A."/>
            <person name="Tang H."/>
            <person name="Rombauts S."/>
            <person name="Zhao P.X."/>
            <person name="Zhou P."/>
            <person name="Barbe V."/>
            <person name="Bardou P."/>
            <person name="Bechner M."/>
            <person name="Bellec A."/>
            <person name="Berger A."/>
            <person name="Berges H."/>
            <person name="Bidwell S."/>
            <person name="Bisseling T."/>
            <person name="Choisne N."/>
            <person name="Couloux A."/>
            <person name="Denny R."/>
            <person name="Deshpande S."/>
            <person name="Dai X."/>
            <person name="Doyle J.J."/>
            <person name="Dudez A.M."/>
            <person name="Farmer A.D."/>
            <person name="Fouteau S."/>
            <person name="Franken C."/>
            <person name="Gibelin C."/>
            <person name="Gish J."/>
            <person name="Goldstein S."/>
            <person name="Gonzalez A.J."/>
            <person name="Green P.J."/>
            <person name="Hallab A."/>
            <person name="Hartog M."/>
            <person name="Hua A."/>
            <person name="Humphray S.J."/>
            <person name="Jeong D.H."/>
            <person name="Jing Y."/>
            <person name="Jocker A."/>
            <person name="Kenton S.M."/>
            <person name="Kim D.J."/>
            <person name="Klee K."/>
            <person name="Lai H."/>
            <person name="Lang C."/>
            <person name="Lin S."/>
            <person name="Macmil S.L."/>
            <person name="Magdelenat G."/>
            <person name="Matthews L."/>
            <person name="McCorrison J."/>
            <person name="Monaghan E.L."/>
            <person name="Mun J.H."/>
            <person name="Najar F.Z."/>
            <person name="Nicholson C."/>
            <person name="Noirot C."/>
            <person name="O'Bleness M."/>
            <person name="Paule C.R."/>
            <person name="Poulain J."/>
            <person name="Prion F."/>
            <person name="Qin B."/>
            <person name="Qu C."/>
            <person name="Retzel E.F."/>
            <person name="Riddle C."/>
            <person name="Sallet E."/>
            <person name="Samain S."/>
            <person name="Samson N."/>
            <person name="Sanders I."/>
            <person name="Saurat O."/>
            <person name="Scarpelli C."/>
            <person name="Schiex T."/>
            <person name="Segurens B."/>
            <person name="Severin A.J."/>
            <person name="Sherrier D.J."/>
            <person name="Shi R."/>
            <person name="Sims S."/>
            <person name="Singer S.R."/>
            <person name="Sinharoy S."/>
            <person name="Sterck L."/>
            <person name="Viollet A."/>
            <person name="Wang B.B."/>
            <person name="Wang K."/>
            <person name="Wang M."/>
            <person name="Wang X."/>
            <person name="Warfsmann J."/>
            <person name="Weissenbach J."/>
            <person name="White D.D."/>
            <person name="White J.D."/>
            <person name="Wiley G.B."/>
            <person name="Wincker P."/>
            <person name="Xing Y."/>
            <person name="Yang L."/>
            <person name="Yao Z."/>
            <person name="Ying F."/>
            <person name="Zhai J."/>
            <person name="Zhou L."/>
            <person name="Zuber A."/>
            <person name="Denarie J."/>
            <person name="Dixon R.A."/>
            <person name="May G.D."/>
            <person name="Schwartz D.C."/>
            <person name="Rogers J."/>
            <person name="Quetier F."/>
            <person name="Town C.D."/>
            <person name="Roe B.A."/>
        </authorList>
    </citation>
    <scope>NUCLEOTIDE SEQUENCE [LARGE SCALE GENOMIC DNA]</scope>
    <source>
        <strain evidence="5">A17</strain>
        <strain evidence="6 7">cv. Jemalong A17</strain>
    </source>
</reference>
<dbReference type="Proteomes" id="UP000002051">
    <property type="component" value="Chromosome 2"/>
</dbReference>
<dbReference type="SMART" id="SM00088">
    <property type="entry name" value="PINT"/>
    <property type="match status" value="1"/>
</dbReference>
<protein>
    <submittedName>
        <fullName evidence="5">Eukaryotic translation initiation factor 3c</fullName>
    </submittedName>
</protein>
<gene>
    <name evidence="5" type="ordered locus">MTR_2g048870</name>
</gene>
<dbReference type="OMA" id="MIGWITI"/>
<organism evidence="5 7">
    <name type="scientific">Medicago truncatula</name>
    <name type="common">Barrel medic</name>
    <name type="synonym">Medicago tribuloides</name>
    <dbReference type="NCBI Taxonomy" id="3880"/>
    <lineage>
        <taxon>Eukaryota</taxon>
        <taxon>Viridiplantae</taxon>
        <taxon>Streptophyta</taxon>
        <taxon>Embryophyta</taxon>
        <taxon>Tracheophyta</taxon>
        <taxon>Spermatophyta</taxon>
        <taxon>Magnoliopsida</taxon>
        <taxon>eudicotyledons</taxon>
        <taxon>Gunneridae</taxon>
        <taxon>Pentapetalae</taxon>
        <taxon>rosids</taxon>
        <taxon>fabids</taxon>
        <taxon>Fabales</taxon>
        <taxon>Fabaceae</taxon>
        <taxon>Papilionoideae</taxon>
        <taxon>50 kb inversion clade</taxon>
        <taxon>NPAAA clade</taxon>
        <taxon>Hologalegina</taxon>
        <taxon>IRL clade</taxon>
        <taxon>Trifolieae</taxon>
        <taxon>Medicago</taxon>
    </lineage>
</organism>
<dbReference type="GO" id="GO:0003743">
    <property type="term" value="F:translation initiation factor activity"/>
    <property type="evidence" value="ECO:0007669"/>
    <property type="project" value="UniProtKB-KW"/>
</dbReference>
<evidence type="ECO:0000256" key="1">
    <source>
        <dbReference type="ARBA" id="ARBA00022490"/>
    </source>
</evidence>
<dbReference type="InterPro" id="IPR008905">
    <property type="entry name" value="EIF3C_N_dom"/>
</dbReference>
<dbReference type="InterPro" id="IPR027516">
    <property type="entry name" value="EIF3C"/>
</dbReference>
<dbReference type="Pfam" id="PF01399">
    <property type="entry name" value="PCI"/>
    <property type="match status" value="1"/>
</dbReference>
<proteinExistence type="predicted"/>
<evidence type="ECO:0000313" key="7">
    <source>
        <dbReference type="Proteomes" id="UP000002051"/>
    </source>
</evidence>
<dbReference type="EnsemblPlants" id="AES65779">
    <property type="protein sequence ID" value="AES65779"/>
    <property type="gene ID" value="MTR_2g048870"/>
</dbReference>
<accession>G7IGL4</accession>
<evidence type="ECO:0000256" key="3">
    <source>
        <dbReference type="ARBA" id="ARBA00022917"/>
    </source>
</evidence>
<dbReference type="GO" id="GO:0006413">
    <property type="term" value="P:translational initiation"/>
    <property type="evidence" value="ECO:0000318"/>
    <property type="project" value="GO_Central"/>
</dbReference>
<sequence>MPVKMYSHAELCQYEILDLFVTQYISRSRNINIDFAILRKSDFKGSSKVALIRVELIYYKPQEVYDAMRTLAEPENSRTLMDGLVSLIYKYGDERIQARAMLCDIYHHALHHEFTKACDLLLMSHLQENVHHMDLGLCAFRAGLISEAHECLSELYPGGRVRELLAQGVARSCYHEKTPEQELLERSRLMPYHMHINLELLESVYLISAMVLEVPNMAANIHDTKRKIISKNFHRLLEISDKRTFNGPPENVRDHVMAVTRLLINGDFLKAFDNIASLDDKIKEEALRTYLITFSSSYESLSMDQLAKNFDLSLPRIHRIVTKSVMNGELHAGWDQPSGCIVFRNVEHSRVQALAFELTNKYLSLQRVMKELHKQGQAMIGWITIPLLQVACIKTCPILKGFRSFMRNVVNSDKITPMKTKMCGAKEVVINR</sequence>
<dbReference type="PANTHER" id="PTHR13937">
    <property type="entry name" value="EUKARYOTIC TRANSLATION INITATION FACTOR 3, SUBUNIT 8 EIF3S8 -RELATED"/>
    <property type="match status" value="1"/>
</dbReference>
<keyword evidence="2 5" id="KW-0396">Initiation factor</keyword>
<dbReference type="eggNOG" id="KOG1076">
    <property type="taxonomic scope" value="Eukaryota"/>
</dbReference>
<dbReference type="PaxDb" id="3880-AES65779"/>
<keyword evidence="1" id="KW-0963">Cytoplasm</keyword>
<feature type="domain" description="PCI" evidence="4">
    <location>
        <begin position="192"/>
        <end position="348"/>
    </location>
</feature>
<reference evidence="6" key="3">
    <citation type="submission" date="2015-04" db="UniProtKB">
        <authorList>
            <consortium name="EnsemblPlants"/>
        </authorList>
    </citation>
    <scope>IDENTIFICATION</scope>
    <source>
        <strain evidence="6">cv. Jemalong A17</strain>
    </source>
</reference>
<dbReference type="STRING" id="3880.G7IGL4"/>
<evidence type="ECO:0000259" key="4">
    <source>
        <dbReference type="PROSITE" id="PS50250"/>
    </source>
</evidence>
<dbReference type="GO" id="GO:0005852">
    <property type="term" value="C:eukaryotic translation initiation factor 3 complex"/>
    <property type="evidence" value="ECO:0000318"/>
    <property type="project" value="GO_Central"/>
</dbReference>
<evidence type="ECO:0000313" key="6">
    <source>
        <dbReference type="EnsemblPlants" id="AES65779"/>
    </source>
</evidence>
<dbReference type="GO" id="GO:0031369">
    <property type="term" value="F:translation initiation factor binding"/>
    <property type="evidence" value="ECO:0000318"/>
    <property type="project" value="GO_Central"/>
</dbReference>
<dbReference type="AlphaFoldDB" id="G7IGL4"/>
<dbReference type="PANTHER" id="PTHR13937:SF0">
    <property type="entry name" value="EUKARYOTIC TRANSLATION INITIATION FACTOR 3 SUBUNIT C-RELATED"/>
    <property type="match status" value="1"/>
</dbReference>
<name>G7IGL4_MEDTR</name>
<dbReference type="GO" id="GO:0003723">
    <property type="term" value="F:RNA binding"/>
    <property type="evidence" value="ECO:0007669"/>
    <property type="project" value="InterPro"/>
</dbReference>
<dbReference type="InterPro" id="IPR000717">
    <property type="entry name" value="PCI_dom"/>
</dbReference>